<keyword evidence="3" id="KW-0813">Transport</keyword>
<keyword evidence="6 8" id="KW-1133">Transmembrane helix</keyword>
<dbReference type="AlphaFoldDB" id="A0A2A4Z7U5"/>
<comment type="subcellular location">
    <subcellularLocation>
        <location evidence="1">Cell membrane</location>
        <topology evidence="1">Multi-pass membrane protein</topology>
    </subcellularLocation>
</comment>
<evidence type="ECO:0000256" key="6">
    <source>
        <dbReference type="ARBA" id="ARBA00022989"/>
    </source>
</evidence>
<feature type="transmembrane region" description="Helical" evidence="8">
    <location>
        <begin position="168"/>
        <end position="186"/>
    </location>
</feature>
<reference key="1">
    <citation type="submission" date="2017-08" db="EMBL/GenBank/DDBJ databases">
        <title>A dynamic microbial community with high functional redundancy inhabits the cold, oxic subseafloor aquifer.</title>
        <authorList>
            <person name="Tully B.J."/>
            <person name="Wheat C.G."/>
            <person name="Glazer B.T."/>
            <person name="Huber J.A."/>
        </authorList>
    </citation>
    <scope>NUCLEOTIDE SEQUENCE [LARGE SCALE GENOMIC DNA]</scope>
</reference>
<keyword evidence="4" id="KW-1003">Cell membrane</keyword>
<dbReference type="PANTHER" id="PTHR36838:SF3">
    <property type="entry name" value="TRANSPORTER AUXIN EFFLUX CARRIER EC FAMILY"/>
    <property type="match status" value="1"/>
</dbReference>
<keyword evidence="7 8" id="KW-0472">Membrane</keyword>
<organism evidence="9">
    <name type="scientific">OCS116 cluster bacterium</name>
    <dbReference type="NCBI Taxonomy" id="2030921"/>
    <lineage>
        <taxon>Bacteria</taxon>
        <taxon>Pseudomonadati</taxon>
        <taxon>Pseudomonadota</taxon>
        <taxon>Alphaproteobacteria</taxon>
        <taxon>OCS116 cluster</taxon>
    </lineage>
</organism>
<evidence type="ECO:0000256" key="2">
    <source>
        <dbReference type="ARBA" id="ARBA00010145"/>
    </source>
</evidence>
<protein>
    <recommendedName>
        <fullName evidence="10">Malonate transporter</fullName>
    </recommendedName>
</protein>
<feature type="transmembrane region" description="Helical" evidence="8">
    <location>
        <begin position="97"/>
        <end position="118"/>
    </location>
</feature>
<evidence type="ECO:0000256" key="3">
    <source>
        <dbReference type="ARBA" id="ARBA00022448"/>
    </source>
</evidence>
<dbReference type="EMBL" id="NVUS01000003">
    <property type="protein sequence ID" value="PCJ03045.1"/>
    <property type="molecule type" value="Genomic_DNA"/>
</dbReference>
<name>A0A2A4Z7U5_9PROT</name>
<feature type="transmembrane region" description="Helical" evidence="8">
    <location>
        <begin position="228"/>
        <end position="248"/>
    </location>
</feature>
<comment type="similarity">
    <text evidence="2">Belongs to the auxin efflux carrier (TC 2.A.69) family.</text>
</comment>
<dbReference type="Pfam" id="PF03547">
    <property type="entry name" value="Mem_trans"/>
    <property type="match status" value="1"/>
</dbReference>
<sequence>MNILVEIVSPFFCFILIGYVFGKIFDGTDAGLYWLNKFIIYLAVPALLFSLLIKSPIEDMANIGYILTTTLITFGIFVVSMIYLVFGQKRRLGDSSLLAASASYGNVGYMGIPLMVALLGEDAIIPATLILIFDSMLHFILVPLIAGRNDTGSSFQRFLHSLMQILKNPFLIASVLGAIIAVFKLPLPSLVSNISDQLGASAIPTALFSLGVSLSLSKFTGVSFDKSFLVVMKLFIHPALVAVIVLSLGIFDPIWSATAIIMATLPTALNVFMMAKQYNRSAEMVSSVTLFGTIVSVGSISFIIYLVDIFLLKMG</sequence>
<dbReference type="GO" id="GO:0055085">
    <property type="term" value="P:transmembrane transport"/>
    <property type="evidence" value="ECO:0007669"/>
    <property type="project" value="InterPro"/>
</dbReference>
<feature type="transmembrane region" description="Helical" evidence="8">
    <location>
        <begin position="7"/>
        <end position="26"/>
    </location>
</feature>
<accession>A0A2A4Z7U5</accession>
<evidence type="ECO:0000256" key="8">
    <source>
        <dbReference type="SAM" id="Phobius"/>
    </source>
</evidence>
<evidence type="ECO:0000256" key="5">
    <source>
        <dbReference type="ARBA" id="ARBA00022692"/>
    </source>
</evidence>
<evidence type="ECO:0000256" key="4">
    <source>
        <dbReference type="ARBA" id="ARBA00022475"/>
    </source>
</evidence>
<evidence type="ECO:0000313" key="9">
    <source>
        <dbReference type="EMBL" id="PCJ03045.1"/>
    </source>
</evidence>
<feature type="transmembrane region" description="Helical" evidence="8">
    <location>
        <begin position="198"/>
        <end position="216"/>
    </location>
</feature>
<dbReference type="InterPro" id="IPR004776">
    <property type="entry name" value="Mem_transp_PIN-like"/>
</dbReference>
<evidence type="ECO:0000256" key="1">
    <source>
        <dbReference type="ARBA" id="ARBA00004651"/>
    </source>
</evidence>
<feature type="transmembrane region" description="Helical" evidence="8">
    <location>
        <begin position="38"/>
        <end position="57"/>
    </location>
</feature>
<gene>
    <name evidence="9" type="ORF">COB13_03655</name>
</gene>
<dbReference type="Gene3D" id="1.20.1530.20">
    <property type="match status" value="1"/>
</dbReference>
<feature type="transmembrane region" description="Helical" evidence="8">
    <location>
        <begin position="63"/>
        <end position="85"/>
    </location>
</feature>
<keyword evidence="5 8" id="KW-0812">Transmembrane</keyword>
<comment type="caution">
    <text evidence="9">The sequence shown here is derived from an EMBL/GenBank/DDBJ whole genome shotgun (WGS) entry which is preliminary data.</text>
</comment>
<feature type="transmembrane region" description="Helical" evidence="8">
    <location>
        <begin position="254"/>
        <end position="275"/>
    </location>
</feature>
<dbReference type="GO" id="GO:0005886">
    <property type="term" value="C:plasma membrane"/>
    <property type="evidence" value="ECO:0007669"/>
    <property type="project" value="UniProtKB-SubCell"/>
</dbReference>
<reference evidence="9" key="2">
    <citation type="journal article" date="2018" name="ISME J.">
        <title>A dynamic microbial community with high functional redundancy inhabits the cold, oxic subseafloor aquifer.</title>
        <authorList>
            <person name="Tully B.J."/>
            <person name="Wheat C.G."/>
            <person name="Glazer B.T."/>
            <person name="Huber J.A."/>
        </authorList>
    </citation>
    <scope>NUCLEOTIDE SEQUENCE</scope>
    <source>
        <strain evidence="9">NORP83</strain>
    </source>
</reference>
<proteinExistence type="inferred from homology"/>
<feature type="transmembrane region" description="Helical" evidence="8">
    <location>
        <begin position="287"/>
        <end position="312"/>
    </location>
</feature>
<dbReference type="PANTHER" id="PTHR36838">
    <property type="entry name" value="AUXIN EFFLUX CARRIER FAMILY PROTEIN"/>
    <property type="match status" value="1"/>
</dbReference>
<evidence type="ECO:0000256" key="7">
    <source>
        <dbReference type="ARBA" id="ARBA00023136"/>
    </source>
</evidence>
<dbReference type="InterPro" id="IPR038770">
    <property type="entry name" value="Na+/solute_symporter_sf"/>
</dbReference>
<evidence type="ECO:0008006" key="10">
    <source>
        <dbReference type="Google" id="ProtNLM"/>
    </source>
</evidence>
<feature type="transmembrane region" description="Helical" evidence="8">
    <location>
        <begin position="124"/>
        <end position="147"/>
    </location>
</feature>